<dbReference type="Proteomes" id="UP000649617">
    <property type="component" value="Unassembled WGS sequence"/>
</dbReference>
<proteinExistence type="predicted"/>
<evidence type="ECO:0000313" key="2">
    <source>
        <dbReference type="EMBL" id="CAE7186894.1"/>
    </source>
</evidence>
<keyword evidence="3" id="KW-1185">Reference proteome</keyword>
<organism evidence="2 3">
    <name type="scientific">Symbiodinium pilosum</name>
    <name type="common">Dinoflagellate</name>
    <dbReference type="NCBI Taxonomy" id="2952"/>
    <lineage>
        <taxon>Eukaryota</taxon>
        <taxon>Sar</taxon>
        <taxon>Alveolata</taxon>
        <taxon>Dinophyceae</taxon>
        <taxon>Suessiales</taxon>
        <taxon>Symbiodiniaceae</taxon>
        <taxon>Symbiodinium</taxon>
    </lineage>
</organism>
<comment type="caution">
    <text evidence="2">The sequence shown here is derived from an EMBL/GenBank/DDBJ whole genome shotgun (WGS) entry which is preliminary data.</text>
</comment>
<dbReference type="SUPFAM" id="SSF48452">
    <property type="entry name" value="TPR-like"/>
    <property type="match status" value="1"/>
</dbReference>
<evidence type="ECO:0000256" key="1">
    <source>
        <dbReference type="SAM" id="MobiDB-lite"/>
    </source>
</evidence>
<dbReference type="AlphaFoldDB" id="A0A812IWW5"/>
<protein>
    <submittedName>
        <fullName evidence="2">Uncharacterized protein</fullName>
    </submittedName>
</protein>
<reference evidence="2" key="1">
    <citation type="submission" date="2021-02" db="EMBL/GenBank/DDBJ databases">
        <authorList>
            <person name="Dougan E. K."/>
            <person name="Rhodes N."/>
            <person name="Thang M."/>
            <person name="Chan C."/>
        </authorList>
    </citation>
    <scope>NUCLEOTIDE SEQUENCE</scope>
</reference>
<dbReference type="Gene3D" id="1.25.40.10">
    <property type="entry name" value="Tetratricopeptide repeat domain"/>
    <property type="match status" value="1"/>
</dbReference>
<evidence type="ECO:0000313" key="3">
    <source>
        <dbReference type="Proteomes" id="UP000649617"/>
    </source>
</evidence>
<sequence>VMYEQRPDKKEEGLYEGCHNSLLNNQQPTTIIGGITPPSYSINSASAAHQGKDRDPKDGKDGKGENEREKKDGSHALLVAYESAMFPTLGDMQSILFTNMAVAMAQDGALEEARKVCEKALTIQPRALLPLRMLCSLLMKQGHQGEAIKRLKGEKKTVGQ</sequence>
<dbReference type="EMBL" id="CAJNIZ010001259">
    <property type="protein sequence ID" value="CAE7186894.1"/>
    <property type="molecule type" value="Genomic_DNA"/>
</dbReference>
<dbReference type="OrthoDB" id="10405074at2759"/>
<feature type="compositionally biased region" description="Polar residues" evidence="1">
    <location>
        <begin position="38"/>
        <end position="47"/>
    </location>
</feature>
<feature type="compositionally biased region" description="Basic and acidic residues" evidence="1">
    <location>
        <begin position="50"/>
        <end position="74"/>
    </location>
</feature>
<name>A0A812IWW5_SYMPI</name>
<dbReference type="InterPro" id="IPR011990">
    <property type="entry name" value="TPR-like_helical_dom_sf"/>
</dbReference>
<feature type="region of interest" description="Disordered" evidence="1">
    <location>
        <begin position="26"/>
        <end position="74"/>
    </location>
</feature>
<gene>
    <name evidence="2" type="ORF">SPIL2461_LOCUS1307</name>
</gene>
<feature type="non-terminal residue" evidence="2">
    <location>
        <position position="160"/>
    </location>
</feature>
<accession>A0A812IWW5</accession>